<evidence type="ECO:0000313" key="2">
    <source>
        <dbReference type="Proteomes" id="UP000463883"/>
    </source>
</evidence>
<dbReference type="RefSeq" id="WP_162361595.1">
    <property type="nucleotide sequence ID" value="NZ_CP047591.1"/>
</dbReference>
<dbReference type="AlphaFoldDB" id="A0A6P1MDA4"/>
<dbReference type="KEGG" id="amic:Ami3637_04935"/>
<keyword evidence="2" id="KW-1185">Reference proteome</keyword>
<sequence>MLEKLIIENCAPTLANLKTGEIVNYKFKKYQKAKDDIYRLNRKMQLKGVSIEILAEREKSFLLYVYRGKRLICDLSCPIAKKLLEMQGYFSEDITGAINRLRVRINCSRSGNKFPHEIGLFLSYPPQDVKEFIENQGKNCRSCGYWKVYGEEKEAALMFAKFDKCRAVYKKMCSEGAGINKLTVAC</sequence>
<accession>A0A6P1MDA4</accession>
<organism evidence="1 2">
    <name type="scientific">Aminipila terrae</name>
    <dbReference type="NCBI Taxonomy" id="2697030"/>
    <lineage>
        <taxon>Bacteria</taxon>
        <taxon>Bacillati</taxon>
        <taxon>Bacillota</taxon>
        <taxon>Clostridia</taxon>
        <taxon>Peptostreptococcales</taxon>
        <taxon>Anaerovoracaceae</taxon>
        <taxon>Aminipila</taxon>
    </lineage>
</organism>
<protein>
    <submittedName>
        <fullName evidence="1">DUF3793 family protein</fullName>
    </submittedName>
</protein>
<dbReference type="InterPro" id="IPR024523">
    <property type="entry name" value="DUF3793"/>
</dbReference>
<dbReference type="Pfam" id="PF12672">
    <property type="entry name" value="DUF3793"/>
    <property type="match status" value="1"/>
</dbReference>
<reference evidence="1 2" key="1">
    <citation type="submission" date="2020-01" db="EMBL/GenBank/DDBJ databases">
        <title>Genomic analysis of Aminipila sp. CBA3637.</title>
        <authorList>
            <person name="Kim Y.B."/>
            <person name="Roh S.W."/>
        </authorList>
    </citation>
    <scope>NUCLEOTIDE SEQUENCE [LARGE SCALE GENOMIC DNA]</scope>
    <source>
        <strain evidence="1 2">CBA3637</strain>
    </source>
</reference>
<gene>
    <name evidence="1" type="ORF">Ami3637_04935</name>
</gene>
<dbReference type="EMBL" id="CP047591">
    <property type="protein sequence ID" value="QHI71821.1"/>
    <property type="molecule type" value="Genomic_DNA"/>
</dbReference>
<name>A0A6P1MDA4_9FIRM</name>
<proteinExistence type="predicted"/>
<evidence type="ECO:0000313" key="1">
    <source>
        <dbReference type="EMBL" id="QHI71821.1"/>
    </source>
</evidence>
<dbReference type="Proteomes" id="UP000463883">
    <property type="component" value="Chromosome"/>
</dbReference>